<organism evidence="3 4">
    <name type="scientific">Flavobacterium cucumis</name>
    <dbReference type="NCBI Taxonomy" id="416016"/>
    <lineage>
        <taxon>Bacteria</taxon>
        <taxon>Pseudomonadati</taxon>
        <taxon>Bacteroidota</taxon>
        <taxon>Flavobacteriia</taxon>
        <taxon>Flavobacteriales</taxon>
        <taxon>Flavobacteriaceae</taxon>
        <taxon>Flavobacterium</taxon>
    </lineage>
</organism>
<evidence type="ECO:0000256" key="1">
    <source>
        <dbReference type="SAM" id="Phobius"/>
    </source>
</evidence>
<keyword evidence="1" id="KW-1133">Transmembrane helix</keyword>
<feature type="transmembrane region" description="Helical" evidence="1">
    <location>
        <begin position="91"/>
        <end position="112"/>
    </location>
</feature>
<keyword evidence="4" id="KW-1185">Reference proteome</keyword>
<dbReference type="InterPro" id="IPR050879">
    <property type="entry name" value="Acyltransferase_3"/>
</dbReference>
<evidence type="ECO:0000313" key="3">
    <source>
        <dbReference type="EMBL" id="SHO73039.1"/>
    </source>
</evidence>
<dbReference type="RefSeq" id="WP_073582798.1">
    <property type="nucleotide sequence ID" value="NZ_CBCSEA010000004.1"/>
</dbReference>
<dbReference type="PANTHER" id="PTHR23028">
    <property type="entry name" value="ACETYLTRANSFERASE"/>
    <property type="match status" value="1"/>
</dbReference>
<keyword evidence="1" id="KW-0472">Membrane</keyword>
<accession>A0A1M7ZVY0</accession>
<feature type="transmembrane region" description="Helical" evidence="1">
    <location>
        <begin position="20"/>
        <end position="38"/>
    </location>
</feature>
<evidence type="ECO:0000259" key="2">
    <source>
        <dbReference type="Pfam" id="PF01757"/>
    </source>
</evidence>
<reference evidence="4" key="1">
    <citation type="submission" date="2016-12" db="EMBL/GenBank/DDBJ databases">
        <authorList>
            <person name="Varghese N."/>
            <person name="Submissions S."/>
        </authorList>
    </citation>
    <scope>NUCLEOTIDE SEQUENCE [LARGE SCALE GENOMIC DNA]</scope>
    <source>
        <strain evidence="4">DSM 18830</strain>
    </source>
</reference>
<feature type="transmembrane region" description="Helical" evidence="1">
    <location>
        <begin position="212"/>
        <end position="229"/>
    </location>
</feature>
<dbReference type="GO" id="GO:0016787">
    <property type="term" value="F:hydrolase activity"/>
    <property type="evidence" value="ECO:0007669"/>
    <property type="project" value="UniProtKB-KW"/>
</dbReference>
<feature type="transmembrane region" description="Helical" evidence="1">
    <location>
        <begin position="299"/>
        <end position="321"/>
    </location>
</feature>
<feature type="transmembrane region" description="Helical" evidence="1">
    <location>
        <begin position="341"/>
        <end position="362"/>
    </location>
</feature>
<gene>
    <name evidence="3" type="ORF">SAMN05443547_1389</name>
</gene>
<dbReference type="EMBL" id="FRYK01000002">
    <property type="protein sequence ID" value="SHO73039.1"/>
    <property type="molecule type" value="Genomic_DNA"/>
</dbReference>
<dbReference type="GO" id="GO:0000271">
    <property type="term" value="P:polysaccharide biosynthetic process"/>
    <property type="evidence" value="ECO:0007669"/>
    <property type="project" value="TreeGrafter"/>
</dbReference>
<dbReference type="PANTHER" id="PTHR23028:SF53">
    <property type="entry name" value="ACYL_TRANSF_3 DOMAIN-CONTAINING PROTEIN"/>
    <property type="match status" value="1"/>
</dbReference>
<dbReference type="OrthoDB" id="290051at2"/>
<keyword evidence="3" id="KW-0012">Acyltransferase</keyword>
<dbReference type="GO" id="GO:0016020">
    <property type="term" value="C:membrane"/>
    <property type="evidence" value="ECO:0007669"/>
    <property type="project" value="TreeGrafter"/>
</dbReference>
<dbReference type="Proteomes" id="UP000184611">
    <property type="component" value="Unassembled WGS sequence"/>
</dbReference>
<keyword evidence="1" id="KW-0812">Transmembrane</keyword>
<dbReference type="AlphaFoldDB" id="A0A1M7ZVY0"/>
<keyword evidence="3" id="KW-0808">Transferase</keyword>
<protein>
    <submittedName>
        <fullName evidence="3">Peptidoglycan/LPS O-acetylase OafA/YrhL, contains acyltransferase and SGNH-hydrolase domains</fullName>
    </submittedName>
</protein>
<feature type="transmembrane region" description="Helical" evidence="1">
    <location>
        <begin position="172"/>
        <end position="192"/>
    </location>
</feature>
<feature type="domain" description="Acyltransferase 3" evidence="2">
    <location>
        <begin position="13"/>
        <end position="358"/>
    </location>
</feature>
<name>A0A1M7ZVY0_9FLAO</name>
<proteinExistence type="predicted"/>
<evidence type="ECO:0000313" key="4">
    <source>
        <dbReference type="Proteomes" id="UP000184611"/>
    </source>
</evidence>
<sequence length="371" mass="43819">MFGLKVDLSKRYPGLDLARAIAIALVLFSHTLWISDFYSSSISYLMQLSGTIGVEIFFVISGFLIGKIVLKLVEDENFSFSTILFFLKRRWFRTLPNYYLILVMNVLLWFLIYDEIPEKLYLYFFYLQNLTTTSPDFYRISWSLAVEQFSYIVGPILLLITVTIIPNIKRHAAFLGISVLMLFLFFSSRIYFNSTKELASFFEWNETLRKVSIYRLDAIYYGFILYYLYAKNYIKESWYKVLFYFGIVCILILHVFLFSIGIQIQSAQTFFTVFYLPLNSIAICALIPFLMQVRFKENFFLRIVTTLSLISYSIYLLHYSIILHAMKVLFPSEQLVGASLYGYTLLYWFLVLISSYVLYRFFEKPITDLRD</sequence>
<dbReference type="InterPro" id="IPR002656">
    <property type="entry name" value="Acyl_transf_3_dom"/>
</dbReference>
<keyword evidence="3" id="KW-0378">Hydrolase</keyword>
<feature type="transmembrane region" description="Helical" evidence="1">
    <location>
        <begin position="241"/>
        <end position="264"/>
    </location>
</feature>
<feature type="transmembrane region" description="Helical" evidence="1">
    <location>
        <begin position="148"/>
        <end position="165"/>
    </location>
</feature>
<feature type="transmembrane region" description="Helical" evidence="1">
    <location>
        <begin position="44"/>
        <end position="70"/>
    </location>
</feature>
<dbReference type="GO" id="GO:0016747">
    <property type="term" value="F:acyltransferase activity, transferring groups other than amino-acyl groups"/>
    <property type="evidence" value="ECO:0007669"/>
    <property type="project" value="InterPro"/>
</dbReference>
<dbReference type="STRING" id="416016.SAMN05443547_1389"/>
<dbReference type="Pfam" id="PF01757">
    <property type="entry name" value="Acyl_transf_3"/>
    <property type="match status" value="1"/>
</dbReference>
<feature type="transmembrane region" description="Helical" evidence="1">
    <location>
        <begin position="270"/>
        <end position="290"/>
    </location>
</feature>